<dbReference type="RefSeq" id="WP_128982233.1">
    <property type="nucleotide sequence ID" value="NZ_PDKJ01000011.1"/>
</dbReference>
<dbReference type="InterPro" id="IPR053143">
    <property type="entry name" value="Arylsulfate_ST"/>
</dbReference>
<evidence type="ECO:0000313" key="2">
    <source>
        <dbReference type="EMBL" id="RXJ66943.1"/>
    </source>
</evidence>
<keyword evidence="2" id="KW-0808">Transferase</keyword>
<evidence type="ECO:0000313" key="3">
    <source>
        <dbReference type="Proteomes" id="UP000290172"/>
    </source>
</evidence>
<dbReference type="Pfam" id="PF05935">
    <property type="entry name" value="Arylsulfotrans"/>
    <property type="match status" value="1"/>
</dbReference>
<accession>A0A4Q0YAB6</accession>
<dbReference type="Pfam" id="PF17425">
    <property type="entry name" value="Arylsulfotran_N"/>
    <property type="match status" value="1"/>
</dbReference>
<organism evidence="2 3">
    <name type="scientific">Halarcobacter ebronensis</name>
    <dbReference type="NCBI Taxonomy" id="1462615"/>
    <lineage>
        <taxon>Bacteria</taxon>
        <taxon>Pseudomonadati</taxon>
        <taxon>Campylobacterota</taxon>
        <taxon>Epsilonproteobacteria</taxon>
        <taxon>Campylobacterales</taxon>
        <taxon>Arcobacteraceae</taxon>
        <taxon>Halarcobacter</taxon>
    </lineage>
</organism>
<protein>
    <submittedName>
        <fullName evidence="2">Aryl sulfotransferase</fullName>
    </submittedName>
</protein>
<reference evidence="2 3" key="1">
    <citation type="submission" date="2017-10" db="EMBL/GenBank/DDBJ databases">
        <title>Genomics of the genus Arcobacter.</title>
        <authorList>
            <person name="Perez-Cataluna A."/>
            <person name="Figueras M.J."/>
        </authorList>
    </citation>
    <scope>NUCLEOTIDE SEQUENCE [LARGE SCALE GENOMIC DNA]</scope>
    <source>
        <strain evidence="2 3">CECT 8993</strain>
    </source>
</reference>
<name>A0A4Q0YAB6_9BACT</name>
<dbReference type="AlphaFoldDB" id="A0A4Q0YAB6"/>
<proteinExistence type="predicted"/>
<dbReference type="EMBL" id="PDKJ01000011">
    <property type="protein sequence ID" value="RXJ66943.1"/>
    <property type="molecule type" value="Genomic_DNA"/>
</dbReference>
<dbReference type="InterPro" id="IPR038477">
    <property type="entry name" value="ASST_N_sf"/>
</dbReference>
<dbReference type="PANTHER" id="PTHR35340">
    <property type="entry name" value="PQQ ENZYME REPEAT PROTEIN-RELATED"/>
    <property type="match status" value="1"/>
</dbReference>
<sequence length="596" mass="67287">MLRKVVSSIAFAAIVSTSVSIVVSQDLCAGPVSRTVKMQGQLGKVIVNPYKVAPLTAVIDSDGKIATDISVTVLGKPNGGQDITYKVSDAAFLDHAGVPIFGLYDGYLNHVKVDYKLNGKEVHDTYKILTNPFQTRIVDGKFEQKPKVEVKKVAKGFENRLYMVTLMGSADYKDLAWFKNDKIHGAGEWLEPSEIYMVDTKGEIRWYLDTEQFYDKYGRNIDDTGRIMSINMLDNGDLLFAQSQKYFRYSLMGEKSFSRKLPRGYVDLSHEAMPMPNGHMLLRVAKKDYRIPGTKDRATTIRDVVIEVDEGGRVVDEFDFNKIMGNNVFRKDLIVGLDARAVCLNVDMNAEHIEVSDKVPYGDHASTGTGRNWAHINSISYDKSDDSIIVSMRHQGIVKVGRDKVVKWILAPNVGWTKDMSKKILTPVDVNGKKLNCERASCSDTDFDWAFTQHTAWLSPRGKNVGHMKTLSVFDNGDGRNLEQPAFKEDKYSRAVEFVIDEKNMTVKQTWQFGKEKGWDWYSPVTSSTHYETDTGTYNIMFGTAKMLTKNDTEGIIVEVDPKDNDIKLEMALSTDKKPGIYYRTNSIKPNELFKY</sequence>
<dbReference type="InterPro" id="IPR010262">
    <property type="entry name" value="Arylsulfotransferase_bact"/>
</dbReference>
<dbReference type="GO" id="GO:0004062">
    <property type="term" value="F:aryl sulfotransferase activity"/>
    <property type="evidence" value="ECO:0007669"/>
    <property type="project" value="InterPro"/>
</dbReference>
<dbReference type="PANTHER" id="PTHR35340:SF10">
    <property type="entry name" value="CYTOPLASMIC PROTEIN"/>
    <property type="match status" value="1"/>
</dbReference>
<comment type="caution">
    <text evidence="2">The sequence shown here is derived from an EMBL/GenBank/DDBJ whole genome shotgun (WGS) entry which is preliminary data.</text>
</comment>
<gene>
    <name evidence="2" type="ORF">CRV08_11430</name>
</gene>
<evidence type="ECO:0000259" key="1">
    <source>
        <dbReference type="Pfam" id="PF17425"/>
    </source>
</evidence>
<feature type="domain" description="Arylsulfotransferase N-terminal" evidence="1">
    <location>
        <begin position="45"/>
        <end position="130"/>
    </location>
</feature>
<dbReference type="Proteomes" id="UP000290172">
    <property type="component" value="Unassembled WGS sequence"/>
</dbReference>
<dbReference type="Gene3D" id="2.60.40.3100">
    <property type="entry name" value="Arylsulphate sulphotransferase monomer, N-terminal domain"/>
    <property type="match status" value="1"/>
</dbReference>
<dbReference type="InterPro" id="IPR035391">
    <property type="entry name" value="Arylsulfotran_N"/>
</dbReference>